<dbReference type="Gene3D" id="3.40.50.2300">
    <property type="match status" value="1"/>
</dbReference>
<feature type="domain" description="HTH luxR-type" evidence="8">
    <location>
        <begin position="205"/>
        <end position="270"/>
    </location>
</feature>
<evidence type="ECO:0000256" key="1">
    <source>
        <dbReference type="ARBA" id="ARBA00022553"/>
    </source>
</evidence>
<evidence type="ECO:0000313" key="10">
    <source>
        <dbReference type="EMBL" id="GIQ66120.1"/>
    </source>
</evidence>
<keyword evidence="11" id="KW-1185">Reference proteome</keyword>
<dbReference type="PRINTS" id="PR00038">
    <property type="entry name" value="HTHLUXR"/>
</dbReference>
<dbReference type="EMBL" id="BOVJ01000166">
    <property type="protein sequence ID" value="GIQ66120.1"/>
    <property type="molecule type" value="Genomic_DNA"/>
</dbReference>
<dbReference type="InterPro" id="IPR036388">
    <property type="entry name" value="WH-like_DNA-bd_sf"/>
</dbReference>
<evidence type="ECO:0000259" key="9">
    <source>
        <dbReference type="PROSITE" id="PS50110"/>
    </source>
</evidence>
<dbReference type="InterPro" id="IPR000792">
    <property type="entry name" value="Tscrpt_reg_LuxR_C"/>
</dbReference>
<dbReference type="PANTHER" id="PTHR43214:SF43">
    <property type="entry name" value="TWO-COMPONENT RESPONSE REGULATOR"/>
    <property type="match status" value="1"/>
</dbReference>
<evidence type="ECO:0000256" key="7">
    <source>
        <dbReference type="SAM" id="MobiDB-lite"/>
    </source>
</evidence>
<evidence type="ECO:0000256" key="3">
    <source>
        <dbReference type="ARBA" id="ARBA00023015"/>
    </source>
</evidence>
<dbReference type="InterPro" id="IPR016032">
    <property type="entry name" value="Sig_transdc_resp-reg_C-effctor"/>
</dbReference>
<organism evidence="10 11">
    <name type="scientific">Paenibacillus cisolokensis</name>
    <dbReference type="NCBI Taxonomy" id="1658519"/>
    <lineage>
        <taxon>Bacteria</taxon>
        <taxon>Bacillati</taxon>
        <taxon>Bacillota</taxon>
        <taxon>Bacilli</taxon>
        <taxon>Bacillales</taxon>
        <taxon>Paenibacillaceae</taxon>
        <taxon>Paenibacillus</taxon>
    </lineage>
</organism>
<dbReference type="PROSITE" id="PS00622">
    <property type="entry name" value="HTH_LUXR_1"/>
    <property type="match status" value="1"/>
</dbReference>
<dbReference type="SUPFAM" id="SSF46894">
    <property type="entry name" value="C-terminal effector domain of the bipartite response regulators"/>
    <property type="match status" value="1"/>
</dbReference>
<keyword evidence="1 6" id="KW-0597">Phosphoprotein</keyword>
<dbReference type="Proteomes" id="UP000680304">
    <property type="component" value="Unassembled WGS sequence"/>
</dbReference>
<dbReference type="InterPro" id="IPR001789">
    <property type="entry name" value="Sig_transdc_resp-reg_receiver"/>
</dbReference>
<evidence type="ECO:0000256" key="4">
    <source>
        <dbReference type="ARBA" id="ARBA00023125"/>
    </source>
</evidence>
<feature type="domain" description="Response regulatory" evidence="9">
    <location>
        <begin position="9"/>
        <end position="125"/>
    </location>
</feature>
<name>A0ABQ4NCZ2_9BACL</name>
<protein>
    <submittedName>
        <fullName evidence="10">DNA-binding response regulator</fullName>
    </submittedName>
</protein>
<evidence type="ECO:0000259" key="8">
    <source>
        <dbReference type="PROSITE" id="PS50043"/>
    </source>
</evidence>
<feature type="region of interest" description="Disordered" evidence="7">
    <location>
        <begin position="148"/>
        <end position="206"/>
    </location>
</feature>
<proteinExistence type="predicted"/>
<dbReference type="SMART" id="SM00421">
    <property type="entry name" value="HTH_LUXR"/>
    <property type="match status" value="1"/>
</dbReference>
<evidence type="ECO:0000256" key="5">
    <source>
        <dbReference type="ARBA" id="ARBA00023163"/>
    </source>
</evidence>
<dbReference type="CDD" id="cd06170">
    <property type="entry name" value="LuxR_C_like"/>
    <property type="match status" value="1"/>
</dbReference>
<dbReference type="Pfam" id="PF00072">
    <property type="entry name" value="Response_reg"/>
    <property type="match status" value="1"/>
</dbReference>
<dbReference type="InterPro" id="IPR039420">
    <property type="entry name" value="WalR-like"/>
</dbReference>
<keyword evidence="5" id="KW-0804">Transcription</keyword>
<feature type="modified residue" description="4-aspartylphosphate" evidence="6">
    <location>
        <position position="60"/>
    </location>
</feature>
<evidence type="ECO:0000256" key="2">
    <source>
        <dbReference type="ARBA" id="ARBA00023012"/>
    </source>
</evidence>
<reference evidence="10 11" key="1">
    <citation type="submission" date="2021-04" db="EMBL/GenBank/DDBJ databases">
        <title>Draft genome sequence of Paenibacillus cisolokensis, LC2-13A.</title>
        <authorList>
            <person name="Uke A."/>
            <person name="Chhe C."/>
            <person name="Baramee S."/>
            <person name="Kosugi A."/>
        </authorList>
    </citation>
    <scope>NUCLEOTIDE SEQUENCE [LARGE SCALE GENOMIC DNA]</scope>
    <source>
        <strain evidence="10 11">LC2-13A</strain>
    </source>
</reference>
<dbReference type="PANTHER" id="PTHR43214">
    <property type="entry name" value="TWO-COMPONENT RESPONSE REGULATOR"/>
    <property type="match status" value="1"/>
</dbReference>
<evidence type="ECO:0000313" key="11">
    <source>
        <dbReference type="Proteomes" id="UP000680304"/>
    </source>
</evidence>
<dbReference type="CDD" id="cd17535">
    <property type="entry name" value="REC_NarL-like"/>
    <property type="match status" value="1"/>
</dbReference>
<keyword evidence="4 10" id="KW-0238">DNA-binding</keyword>
<accession>A0ABQ4NCZ2</accession>
<sequence length="277" mass="29987">MEDAVGPIRVLIVDDHPDGREGMRDIVGSDPAFALVGEAAGGEEALLLAEMLRPELILMDIRMPGMDGLETTQRIKSRMPAVKIVMVTVSDDITDLFEAIKRGAQGYLLKNLEPSAWLEYLRAVAMDEAPMTKELAFRLLQEFTASGGGDSRMGGNAEERRHGGTESAGESSRGMRGKLRGGWSGREAGAAKSGSASRDDAPSSDCAVMTPLTAREIEVLERVARGDSNKAIAAAFGISEHTVKNHLKNILQKLHLNNRVQLTRYAFEHGMVDGKSR</sequence>
<keyword evidence="2" id="KW-0902">Two-component regulatory system</keyword>
<dbReference type="GO" id="GO:0003677">
    <property type="term" value="F:DNA binding"/>
    <property type="evidence" value="ECO:0007669"/>
    <property type="project" value="UniProtKB-KW"/>
</dbReference>
<dbReference type="Gene3D" id="1.10.10.10">
    <property type="entry name" value="Winged helix-like DNA-binding domain superfamily/Winged helix DNA-binding domain"/>
    <property type="match status" value="1"/>
</dbReference>
<dbReference type="PROSITE" id="PS50110">
    <property type="entry name" value="RESPONSE_REGULATORY"/>
    <property type="match status" value="1"/>
</dbReference>
<dbReference type="SMART" id="SM00448">
    <property type="entry name" value="REC"/>
    <property type="match status" value="1"/>
</dbReference>
<dbReference type="SUPFAM" id="SSF52172">
    <property type="entry name" value="CheY-like"/>
    <property type="match status" value="1"/>
</dbReference>
<dbReference type="InterPro" id="IPR011006">
    <property type="entry name" value="CheY-like_superfamily"/>
</dbReference>
<dbReference type="RefSeq" id="WP_213530682.1">
    <property type="nucleotide sequence ID" value="NZ_BOVJ01000166.1"/>
</dbReference>
<comment type="caution">
    <text evidence="10">The sequence shown here is derived from an EMBL/GenBank/DDBJ whole genome shotgun (WGS) entry which is preliminary data.</text>
</comment>
<gene>
    <name evidence="10" type="ORF">PACILC2_46880</name>
</gene>
<evidence type="ECO:0000256" key="6">
    <source>
        <dbReference type="PROSITE-ProRule" id="PRU00169"/>
    </source>
</evidence>
<dbReference type="InterPro" id="IPR058245">
    <property type="entry name" value="NreC/VraR/RcsB-like_REC"/>
</dbReference>
<keyword evidence="3" id="KW-0805">Transcription regulation</keyword>
<dbReference type="Pfam" id="PF00196">
    <property type="entry name" value="GerE"/>
    <property type="match status" value="1"/>
</dbReference>
<dbReference type="PROSITE" id="PS50043">
    <property type="entry name" value="HTH_LUXR_2"/>
    <property type="match status" value="1"/>
</dbReference>